<name>A0A8J6H7C0_TENMO</name>
<dbReference type="Proteomes" id="UP000719412">
    <property type="component" value="Unassembled WGS sequence"/>
</dbReference>
<sequence>MLVVEIMEWTEKRQVYIVREEYKRKRLRVKAGKRTTKFEDKIDGREKCRILTENWKEMRTIRRRNRGREKYYQRNGYASEEMERLGAKGGSSVAAWLSETVLRGRGPGARRNLRRAMDVCVCLSGADVRVVEGRVTSAGFESQAGWASLPWMLCVVVFVLCRPEKGEERRWAWVVGEPRRTTGKNEKNKPTVKEQKEDR</sequence>
<organism evidence="2 3">
    <name type="scientific">Tenebrio molitor</name>
    <name type="common">Yellow mealworm beetle</name>
    <dbReference type="NCBI Taxonomy" id="7067"/>
    <lineage>
        <taxon>Eukaryota</taxon>
        <taxon>Metazoa</taxon>
        <taxon>Ecdysozoa</taxon>
        <taxon>Arthropoda</taxon>
        <taxon>Hexapoda</taxon>
        <taxon>Insecta</taxon>
        <taxon>Pterygota</taxon>
        <taxon>Neoptera</taxon>
        <taxon>Endopterygota</taxon>
        <taxon>Coleoptera</taxon>
        <taxon>Polyphaga</taxon>
        <taxon>Cucujiformia</taxon>
        <taxon>Tenebrionidae</taxon>
        <taxon>Tenebrio</taxon>
    </lineage>
</organism>
<reference evidence="2" key="1">
    <citation type="journal article" date="2020" name="J Insects Food Feed">
        <title>The yellow mealworm (Tenebrio molitor) genome: a resource for the emerging insects as food and feed industry.</title>
        <authorList>
            <person name="Eriksson T."/>
            <person name="Andere A."/>
            <person name="Kelstrup H."/>
            <person name="Emery V."/>
            <person name="Picard C."/>
        </authorList>
    </citation>
    <scope>NUCLEOTIDE SEQUENCE</scope>
    <source>
        <strain evidence="2">Stoneville</strain>
        <tissue evidence="2">Whole head</tissue>
    </source>
</reference>
<dbReference type="EMBL" id="JABDTM020028599">
    <property type="protein sequence ID" value="KAH0808682.1"/>
    <property type="molecule type" value="Genomic_DNA"/>
</dbReference>
<proteinExistence type="predicted"/>
<gene>
    <name evidence="2" type="ORF">GEV33_014108</name>
</gene>
<reference evidence="2" key="2">
    <citation type="submission" date="2021-08" db="EMBL/GenBank/DDBJ databases">
        <authorList>
            <person name="Eriksson T."/>
        </authorList>
    </citation>
    <scope>NUCLEOTIDE SEQUENCE</scope>
    <source>
        <strain evidence="2">Stoneville</strain>
        <tissue evidence="2">Whole head</tissue>
    </source>
</reference>
<accession>A0A8J6H7C0</accession>
<evidence type="ECO:0000313" key="3">
    <source>
        <dbReference type="Proteomes" id="UP000719412"/>
    </source>
</evidence>
<keyword evidence="3" id="KW-1185">Reference proteome</keyword>
<evidence type="ECO:0000313" key="2">
    <source>
        <dbReference type="EMBL" id="KAH0808682.1"/>
    </source>
</evidence>
<evidence type="ECO:0000256" key="1">
    <source>
        <dbReference type="SAM" id="MobiDB-lite"/>
    </source>
</evidence>
<comment type="caution">
    <text evidence="2">The sequence shown here is derived from an EMBL/GenBank/DDBJ whole genome shotgun (WGS) entry which is preliminary data.</text>
</comment>
<feature type="region of interest" description="Disordered" evidence="1">
    <location>
        <begin position="176"/>
        <end position="199"/>
    </location>
</feature>
<protein>
    <submittedName>
        <fullName evidence="2">Uncharacterized protein</fullName>
    </submittedName>
</protein>
<dbReference type="AlphaFoldDB" id="A0A8J6H7C0"/>